<evidence type="ECO:0000259" key="1">
    <source>
        <dbReference type="Pfam" id="PF24809"/>
    </source>
</evidence>
<feature type="domain" description="DUF7708" evidence="1">
    <location>
        <begin position="85"/>
        <end position="195"/>
    </location>
</feature>
<dbReference type="Pfam" id="PF24809">
    <property type="entry name" value="DUF7708"/>
    <property type="match status" value="1"/>
</dbReference>
<protein>
    <recommendedName>
        <fullName evidence="1">DUF7708 domain-containing protein</fullName>
    </recommendedName>
</protein>
<evidence type="ECO:0000313" key="2">
    <source>
        <dbReference type="EMBL" id="OCL11063.1"/>
    </source>
</evidence>
<keyword evidence="3" id="KW-1185">Reference proteome</keyword>
<evidence type="ECO:0000313" key="3">
    <source>
        <dbReference type="Proteomes" id="UP000250140"/>
    </source>
</evidence>
<gene>
    <name evidence="2" type="ORF">AOQ84DRAFT_374343</name>
</gene>
<name>A0A8E2F685_9PEZI</name>
<reference evidence="2 3" key="1">
    <citation type="journal article" date="2016" name="Nat. Commun.">
        <title>Ectomycorrhizal ecology is imprinted in the genome of the dominant symbiotic fungus Cenococcum geophilum.</title>
        <authorList>
            <consortium name="DOE Joint Genome Institute"/>
            <person name="Peter M."/>
            <person name="Kohler A."/>
            <person name="Ohm R.A."/>
            <person name="Kuo A."/>
            <person name="Krutzmann J."/>
            <person name="Morin E."/>
            <person name="Arend M."/>
            <person name="Barry K.W."/>
            <person name="Binder M."/>
            <person name="Choi C."/>
            <person name="Clum A."/>
            <person name="Copeland A."/>
            <person name="Grisel N."/>
            <person name="Haridas S."/>
            <person name="Kipfer T."/>
            <person name="LaButti K."/>
            <person name="Lindquist E."/>
            <person name="Lipzen A."/>
            <person name="Maire R."/>
            <person name="Meier B."/>
            <person name="Mihaltcheva S."/>
            <person name="Molinier V."/>
            <person name="Murat C."/>
            <person name="Poggeler S."/>
            <person name="Quandt C.A."/>
            <person name="Sperisen C."/>
            <person name="Tritt A."/>
            <person name="Tisserant E."/>
            <person name="Crous P.W."/>
            <person name="Henrissat B."/>
            <person name="Nehls U."/>
            <person name="Egli S."/>
            <person name="Spatafora J.W."/>
            <person name="Grigoriev I.V."/>
            <person name="Martin F.M."/>
        </authorList>
    </citation>
    <scope>NUCLEOTIDE SEQUENCE [LARGE SCALE GENOMIC DNA]</scope>
    <source>
        <strain evidence="2 3">CBS 207.34</strain>
    </source>
</reference>
<dbReference type="AlphaFoldDB" id="A0A8E2F685"/>
<sequence length="315" mass="35687">MPRCAGAKRSEGGTPAVIQVAEIRSSNTILQNAYTEAKTLFNQEITDDESKRTWMQEMQSMSDVLEEIKIAKGRYESRPISKARKWLGIFSSKVMYYGVVLDVLVQHHPEYVSLAWGAMKFLFGAVLNNEEMVAQLAKASGQAIQNKMQSDLQASEDIICKVQLAQTLSAPFLEKLPTSGESLRYCQSMRQQRRIRSNLILPNATDLQKWADQKYSSFLVTESSTSQAAKNFLVEILQAIREARFPVLWALRFANYWDSSLTCIDILRMLVLQALQINPDALTMGSNPITMTRLREVVDEVDWLLILNRALQGVR</sequence>
<dbReference type="EMBL" id="KV749121">
    <property type="protein sequence ID" value="OCL11063.1"/>
    <property type="molecule type" value="Genomic_DNA"/>
</dbReference>
<accession>A0A8E2F685</accession>
<dbReference type="OrthoDB" id="61900at2759"/>
<proteinExistence type="predicted"/>
<dbReference type="Proteomes" id="UP000250140">
    <property type="component" value="Unassembled WGS sequence"/>
</dbReference>
<organism evidence="2 3">
    <name type="scientific">Glonium stellatum</name>
    <dbReference type="NCBI Taxonomy" id="574774"/>
    <lineage>
        <taxon>Eukaryota</taxon>
        <taxon>Fungi</taxon>
        <taxon>Dikarya</taxon>
        <taxon>Ascomycota</taxon>
        <taxon>Pezizomycotina</taxon>
        <taxon>Dothideomycetes</taxon>
        <taxon>Pleosporomycetidae</taxon>
        <taxon>Gloniales</taxon>
        <taxon>Gloniaceae</taxon>
        <taxon>Glonium</taxon>
    </lineage>
</organism>
<dbReference type="InterPro" id="IPR056125">
    <property type="entry name" value="DUF7708"/>
</dbReference>